<name>E9SHH8_RUMAL</name>
<proteinExistence type="predicted"/>
<reference evidence="1 2" key="1">
    <citation type="submission" date="2011-02" db="EMBL/GenBank/DDBJ databases">
        <authorList>
            <person name="Nelson K.E."/>
            <person name="Sutton G."/>
            <person name="Torralba M."/>
            <person name="Durkin S."/>
            <person name="Harkins D."/>
            <person name="Montgomery R."/>
            <person name="Ziemer C."/>
            <person name="Klaassens E."/>
            <person name="Ocuiv P."/>
            <person name="Morrison M."/>
        </authorList>
    </citation>
    <scope>NUCLEOTIDE SEQUENCE [LARGE SCALE GENOMIC DNA]</scope>
    <source>
        <strain evidence="1 2">8</strain>
    </source>
</reference>
<dbReference type="STRING" id="246199.CUS_6912"/>
<comment type="caution">
    <text evidence="1">The sequence shown here is derived from an EMBL/GenBank/DDBJ whole genome shotgun (WGS) entry which is preliminary data.</text>
</comment>
<gene>
    <name evidence="1" type="ORF">CUS_6912</name>
</gene>
<accession>E9SHH8</accession>
<sequence length="39" mass="4548">MPKPFSVTKNISYIKVCMSAFDALSYVIMHEYHRNISLL</sequence>
<protein>
    <submittedName>
        <fullName evidence="1">Uncharacterized protein</fullName>
    </submittedName>
</protein>
<dbReference type="EMBL" id="ADKM02000134">
    <property type="protein sequence ID" value="EGC01242.1"/>
    <property type="molecule type" value="Genomic_DNA"/>
</dbReference>
<keyword evidence="2" id="KW-1185">Reference proteome</keyword>
<evidence type="ECO:0000313" key="1">
    <source>
        <dbReference type="EMBL" id="EGC01242.1"/>
    </source>
</evidence>
<organism evidence="1 2">
    <name type="scientific">Ruminococcus albus 8</name>
    <dbReference type="NCBI Taxonomy" id="246199"/>
    <lineage>
        <taxon>Bacteria</taxon>
        <taxon>Bacillati</taxon>
        <taxon>Bacillota</taxon>
        <taxon>Clostridia</taxon>
        <taxon>Eubacteriales</taxon>
        <taxon>Oscillospiraceae</taxon>
        <taxon>Ruminococcus</taxon>
    </lineage>
</organism>
<evidence type="ECO:0000313" key="2">
    <source>
        <dbReference type="Proteomes" id="UP000004259"/>
    </source>
</evidence>
<dbReference type="Proteomes" id="UP000004259">
    <property type="component" value="Unassembled WGS sequence"/>
</dbReference>
<dbReference type="AlphaFoldDB" id="E9SHH8"/>